<reference evidence="3" key="2">
    <citation type="submission" date="2025-08" db="UniProtKB">
        <authorList>
            <consortium name="RefSeq"/>
        </authorList>
    </citation>
    <scope>IDENTIFICATION</scope>
    <source>
        <tissue evidence="3">Leaf</tissue>
    </source>
</reference>
<dbReference type="GeneID" id="107776240"/>
<feature type="region of interest" description="Disordered" evidence="1">
    <location>
        <begin position="1"/>
        <end position="21"/>
    </location>
</feature>
<accession>A0A1S3YH60</accession>
<feature type="region of interest" description="Disordered" evidence="1">
    <location>
        <begin position="332"/>
        <end position="352"/>
    </location>
</feature>
<evidence type="ECO:0000313" key="2">
    <source>
        <dbReference type="Proteomes" id="UP000790787"/>
    </source>
</evidence>
<gene>
    <name evidence="3" type="primary">LOC107776240</name>
</gene>
<sequence>MSKQVLDSVDSRSNPSEPPNIGIWFSSYTYESPVLSGIDENVASQGDIQSPIKVWRASDNIPFSSVLSEPLDTKDCFSSFVPETPGLADSDDFRVPESIDISFKEDTSTKGCKEDSISKEEDNSAENRTNGKYVSLSSGVDVASKGLVQCTNYVADNKRDVDSSNDMSLASEPPDIGNWFSSYVYESPKVDTIQEFILPDHEKEFDDKVYMNGDNGCGEPQNLRNSLGSGFIHDDKYEHLPVSKNQDADGTNNTRVTKEMSRERISQQTLCHKKTQNSKCGSPRYIDMVIKDSKTAGEHLETISPQEANCKVSCIINHSSCEGEKLYKHPIHRTDSEENSPKSEDCVEPAYNVQPKNSPVARVLSQKLSKREAGEITDKENNINGLGENGFRSTRKNRNSQLHNGSPLPRPSAVQSPSLSGITVASNCHKHVLTRKVLTETTNLHPSALETTGKWRCPQRTKPDLGPPLKQLRLEQWVRRA</sequence>
<keyword evidence="2" id="KW-1185">Reference proteome</keyword>
<protein>
    <submittedName>
        <fullName evidence="3">Uncharacterized protein LOC107776240 isoform X1</fullName>
    </submittedName>
    <submittedName>
        <fullName evidence="3">Uncharacterized protein isoform X1</fullName>
    </submittedName>
</protein>
<dbReference type="PANTHER" id="PTHR36368">
    <property type="entry name" value="ATP-DEPENDENT CASEINOLYTIC PROTEASE/CROTONASE FAMILY PROTEIN"/>
    <property type="match status" value="1"/>
</dbReference>
<name>A0A1S3YH60_TOBAC</name>
<dbReference type="Proteomes" id="UP000790787">
    <property type="component" value="Chromosome 22"/>
</dbReference>
<feature type="region of interest" description="Disordered" evidence="1">
    <location>
        <begin position="371"/>
        <end position="418"/>
    </location>
</feature>
<dbReference type="PaxDb" id="4097-A0A1S3YH60"/>
<proteinExistence type="predicted"/>
<dbReference type="OrthoDB" id="1847229at2759"/>
<dbReference type="KEGG" id="nta:107776240"/>
<feature type="compositionally biased region" description="Basic and acidic residues" evidence="1">
    <location>
        <begin position="371"/>
        <end position="381"/>
    </location>
</feature>
<dbReference type="PANTHER" id="PTHR36368:SF1">
    <property type="entry name" value="ATP-DEPENDENT CASEINOLYTIC PROTEASE_CROTONASE FAMILY PROTEIN"/>
    <property type="match status" value="1"/>
</dbReference>
<evidence type="ECO:0000256" key="1">
    <source>
        <dbReference type="SAM" id="MobiDB-lite"/>
    </source>
</evidence>
<evidence type="ECO:0000313" key="3">
    <source>
        <dbReference type="RefSeq" id="XP_016451596.1"/>
    </source>
</evidence>
<feature type="region of interest" description="Disordered" evidence="1">
    <location>
        <begin position="105"/>
        <end position="130"/>
    </location>
</feature>
<organism evidence="2 3">
    <name type="scientific">Nicotiana tabacum</name>
    <name type="common">Common tobacco</name>
    <dbReference type="NCBI Taxonomy" id="4097"/>
    <lineage>
        <taxon>Eukaryota</taxon>
        <taxon>Viridiplantae</taxon>
        <taxon>Streptophyta</taxon>
        <taxon>Embryophyta</taxon>
        <taxon>Tracheophyta</taxon>
        <taxon>Spermatophyta</taxon>
        <taxon>Magnoliopsida</taxon>
        <taxon>eudicotyledons</taxon>
        <taxon>Gunneridae</taxon>
        <taxon>Pentapetalae</taxon>
        <taxon>asterids</taxon>
        <taxon>lamiids</taxon>
        <taxon>Solanales</taxon>
        <taxon>Solanaceae</taxon>
        <taxon>Nicotianoideae</taxon>
        <taxon>Nicotianeae</taxon>
        <taxon>Nicotiana</taxon>
    </lineage>
</organism>
<feature type="compositionally biased region" description="Basic and acidic residues" evidence="1">
    <location>
        <begin position="332"/>
        <end position="345"/>
    </location>
</feature>
<dbReference type="OMA" id="DIRNWFP"/>
<feature type="compositionally biased region" description="Polar residues" evidence="1">
    <location>
        <begin position="1"/>
        <end position="15"/>
    </location>
</feature>
<feature type="compositionally biased region" description="Basic and acidic residues" evidence="1">
    <location>
        <begin position="105"/>
        <end position="122"/>
    </location>
</feature>
<dbReference type="RefSeq" id="XP_016451596.1">
    <property type="nucleotide sequence ID" value="XM_016596110.1"/>
</dbReference>
<reference evidence="2" key="1">
    <citation type="journal article" date="2014" name="Nat. Commun.">
        <title>The tobacco genome sequence and its comparison with those of tomato and potato.</title>
        <authorList>
            <person name="Sierro N."/>
            <person name="Battey J.N."/>
            <person name="Ouadi S."/>
            <person name="Bakaher N."/>
            <person name="Bovet L."/>
            <person name="Willig A."/>
            <person name="Goepfert S."/>
            <person name="Peitsch M.C."/>
            <person name="Ivanov N.V."/>
        </authorList>
    </citation>
    <scope>NUCLEOTIDE SEQUENCE [LARGE SCALE GENOMIC DNA]</scope>
</reference>
<dbReference type="AlphaFoldDB" id="A0A1S3YH60"/>
<dbReference type="RefSeq" id="XP_016451596.1">
    <property type="nucleotide sequence ID" value="XM_016596110.2"/>
</dbReference>